<dbReference type="GO" id="GO:0005794">
    <property type="term" value="C:Golgi apparatus"/>
    <property type="evidence" value="ECO:0007669"/>
    <property type="project" value="TreeGrafter"/>
</dbReference>
<keyword evidence="3" id="KW-0519">Myristate</keyword>
<dbReference type="GO" id="GO:0007030">
    <property type="term" value="P:Golgi organization"/>
    <property type="evidence" value="ECO:0007669"/>
    <property type="project" value="TreeGrafter"/>
</dbReference>
<comment type="similarity">
    <text evidence="1">Belongs to the dymeclin family.</text>
</comment>
<evidence type="ECO:0000256" key="1">
    <source>
        <dbReference type="ARBA" id="ARBA00010603"/>
    </source>
</evidence>
<dbReference type="AlphaFoldDB" id="A0AA35SP86"/>
<accession>A0AA35SP86</accession>
<organism evidence="6 7">
    <name type="scientific">Geodia barretti</name>
    <name type="common">Barrett's horny sponge</name>
    <dbReference type="NCBI Taxonomy" id="519541"/>
    <lineage>
        <taxon>Eukaryota</taxon>
        <taxon>Metazoa</taxon>
        <taxon>Porifera</taxon>
        <taxon>Demospongiae</taxon>
        <taxon>Heteroscleromorpha</taxon>
        <taxon>Tetractinellida</taxon>
        <taxon>Astrophorina</taxon>
        <taxon>Geodiidae</taxon>
        <taxon>Geodia</taxon>
    </lineage>
</organism>
<dbReference type="EMBL" id="CASHTH010002668">
    <property type="protein sequence ID" value="CAI8033478.1"/>
    <property type="molecule type" value="Genomic_DNA"/>
</dbReference>
<keyword evidence="4" id="KW-0449">Lipoprotein</keyword>
<feature type="region of interest" description="Disordered" evidence="5">
    <location>
        <begin position="173"/>
        <end position="194"/>
    </location>
</feature>
<dbReference type="Proteomes" id="UP001174909">
    <property type="component" value="Unassembled WGS sequence"/>
</dbReference>
<dbReference type="PANTHER" id="PTHR12895:SF9">
    <property type="entry name" value="DYMECLIN"/>
    <property type="match status" value="1"/>
</dbReference>
<keyword evidence="7" id="KW-1185">Reference proteome</keyword>
<evidence type="ECO:0000313" key="7">
    <source>
        <dbReference type="Proteomes" id="UP001174909"/>
    </source>
</evidence>
<evidence type="ECO:0000313" key="6">
    <source>
        <dbReference type="EMBL" id="CAI8033478.1"/>
    </source>
</evidence>
<name>A0AA35SP86_GEOBA</name>
<evidence type="ECO:0000256" key="5">
    <source>
        <dbReference type="SAM" id="MobiDB-lite"/>
    </source>
</evidence>
<dbReference type="PANTHER" id="PTHR12895">
    <property type="entry name" value="DYMECLIN"/>
    <property type="match status" value="1"/>
</dbReference>
<comment type="caution">
    <text evidence="6">The sequence shown here is derived from an EMBL/GenBank/DDBJ whole genome shotgun (WGS) entry which is preliminary data.</text>
</comment>
<sequence length="741" mass="81821">MGVTVSTSLAKIKENPLLLRFVGSEKVAEGDGFWKELLTFTAAHPASQLEARLLDEAVSPLIEALLRRNGRTGHLRSLVRLLLDMMTSLGEPASYESHLATLHVHNALLIVRVCLKQLLLQHSEEEVIVQLDGATTVPQIWSVKTSGKGVQSVDSSQGEDPLISLVAAAAPGSGTMPWNEDRSPTTGERSTGEEDVAAAMKTHTQPLPPGSTAPASLNPAEVVAMDTLLSRQLVEGLISLLINVPVSPTTYSVHEEAMSLLLVFLSSQMYGFSSGSGILLQHILSVPTDQCNSLVHRLVLHFSSQPSPPPSHLHSPSSVISSITTGIWSMMSSTAAATQPPSPLADGAVLLLLVLTHQQMSGHNQYRRALLQFTDEHSGRKTRAPFSLNLQKLYLSLCNNLSEQTTLLLYLLLQGNPHVASFIFSRSDIDLLVVPLLHHLHGSSQQPSSAHHVYMLLIVLLIFSQDDCFNKSIHELHLQKVEWYSERSLTNISVGSLMVIVLVRTIQANISHIQDKYLHTNCLAALANMSSHFNSLHLDAAQKIVTLFKQLAKKYHRMTQKTTPTTTPTSATPLSPDSEAVFRESADFSTEVGVVEEILVMILEIVNSCLSHRLATNPHLVYCLLYQREVFSPLHTSPPLMDLVRNILSVVEFFSKKLEESGPSPYSSPFVLETIIRCSATWPHHRLRVFPELKFRYVEEAQPEEFFVPYVWTLVHKNSPLYWQQFHVSSSPSSSSSTTPH</sequence>
<reference evidence="6" key="1">
    <citation type="submission" date="2023-03" db="EMBL/GenBank/DDBJ databases">
        <authorList>
            <person name="Steffen K."/>
            <person name="Cardenas P."/>
        </authorList>
    </citation>
    <scope>NUCLEOTIDE SEQUENCE</scope>
</reference>
<gene>
    <name evidence="6" type="ORF">GBAR_LOCUS18878</name>
</gene>
<evidence type="ECO:0000256" key="2">
    <source>
        <dbReference type="ARBA" id="ARBA00015736"/>
    </source>
</evidence>
<proteinExistence type="inferred from homology"/>
<protein>
    <recommendedName>
        <fullName evidence="2">Dymeclin</fullName>
    </recommendedName>
</protein>
<dbReference type="InterPro" id="IPR019142">
    <property type="entry name" value="Dymeclin"/>
</dbReference>
<evidence type="ECO:0000256" key="3">
    <source>
        <dbReference type="ARBA" id="ARBA00022707"/>
    </source>
</evidence>
<dbReference type="Pfam" id="PF09742">
    <property type="entry name" value="Dymeclin"/>
    <property type="match status" value="1"/>
</dbReference>
<evidence type="ECO:0000256" key="4">
    <source>
        <dbReference type="ARBA" id="ARBA00023288"/>
    </source>
</evidence>